<protein>
    <submittedName>
        <fullName evidence="6">Glutathione import ATP-binding protein GsiA</fullName>
        <ecNumber evidence="6">3.6.3.-</ecNumber>
    </submittedName>
</protein>
<dbReference type="FunFam" id="3.40.50.300:FF:000016">
    <property type="entry name" value="Oligopeptide ABC transporter ATP-binding component"/>
    <property type="match status" value="2"/>
</dbReference>
<evidence type="ECO:0000256" key="4">
    <source>
        <dbReference type="ARBA" id="ARBA00022840"/>
    </source>
</evidence>
<dbReference type="InterPro" id="IPR003593">
    <property type="entry name" value="AAA+_ATPase"/>
</dbReference>
<dbReference type="Gene3D" id="3.40.50.300">
    <property type="entry name" value="P-loop containing nucleotide triphosphate hydrolases"/>
    <property type="match status" value="2"/>
</dbReference>
<evidence type="ECO:0000259" key="5">
    <source>
        <dbReference type="PROSITE" id="PS50893"/>
    </source>
</evidence>
<keyword evidence="3" id="KW-0547">Nucleotide-binding</keyword>
<evidence type="ECO:0000313" key="6">
    <source>
        <dbReference type="EMBL" id="TWT91124.1"/>
    </source>
</evidence>
<dbReference type="GO" id="GO:0015833">
    <property type="term" value="P:peptide transport"/>
    <property type="evidence" value="ECO:0007669"/>
    <property type="project" value="InterPro"/>
</dbReference>
<dbReference type="GO" id="GO:0055085">
    <property type="term" value="P:transmembrane transport"/>
    <property type="evidence" value="ECO:0007669"/>
    <property type="project" value="UniProtKB-ARBA"/>
</dbReference>
<reference evidence="6 7" key="1">
    <citation type="submission" date="2019-02" db="EMBL/GenBank/DDBJ databases">
        <title>Deep-cultivation of Planctomycetes and their phenomic and genomic characterization uncovers novel biology.</title>
        <authorList>
            <person name="Wiegand S."/>
            <person name="Jogler M."/>
            <person name="Boedeker C."/>
            <person name="Pinto D."/>
            <person name="Vollmers J."/>
            <person name="Rivas-Marin E."/>
            <person name="Kohn T."/>
            <person name="Peeters S.H."/>
            <person name="Heuer A."/>
            <person name="Rast P."/>
            <person name="Oberbeckmann S."/>
            <person name="Bunk B."/>
            <person name="Jeske O."/>
            <person name="Meyerdierks A."/>
            <person name="Storesund J.E."/>
            <person name="Kallscheuer N."/>
            <person name="Luecker S."/>
            <person name="Lage O.M."/>
            <person name="Pohl T."/>
            <person name="Merkel B.J."/>
            <person name="Hornburger P."/>
            <person name="Mueller R.-W."/>
            <person name="Bruemmer F."/>
            <person name="Labrenz M."/>
            <person name="Spormann A.M."/>
            <person name="Op Den Camp H."/>
            <person name="Overmann J."/>
            <person name="Amann R."/>
            <person name="Jetten M.S.M."/>
            <person name="Mascher T."/>
            <person name="Medema M.H."/>
            <person name="Devos D.P."/>
            <person name="Kaster A.-K."/>
            <person name="Ovreas L."/>
            <person name="Rohde M."/>
            <person name="Galperin M.Y."/>
            <person name="Jogler C."/>
        </authorList>
    </citation>
    <scope>NUCLEOTIDE SEQUENCE [LARGE SCALE GENOMIC DNA]</scope>
    <source>
        <strain evidence="6 7">Mal64</strain>
    </source>
</reference>
<dbReference type="CDD" id="cd03257">
    <property type="entry name" value="ABC_NikE_OppD_transporters"/>
    <property type="match status" value="2"/>
</dbReference>
<comment type="caution">
    <text evidence="6">The sequence shown here is derived from an EMBL/GenBank/DDBJ whole genome shotgun (WGS) entry which is preliminary data.</text>
</comment>
<keyword evidence="2" id="KW-0813">Transport</keyword>
<gene>
    <name evidence="6" type="primary">gsiA</name>
    <name evidence="6" type="ORF">Mal64_15230</name>
</gene>
<evidence type="ECO:0000313" key="7">
    <source>
        <dbReference type="Proteomes" id="UP000315440"/>
    </source>
</evidence>
<dbReference type="SMART" id="SM00382">
    <property type="entry name" value="AAA"/>
    <property type="match status" value="2"/>
</dbReference>
<dbReference type="EMBL" id="SJPQ01000001">
    <property type="protein sequence ID" value="TWT91124.1"/>
    <property type="molecule type" value="Genomic_DNA"/>
</dbReference>
<dbReference type="GO" id="GO:0005524">
    <property type="term" value="F:ATP binding"/>
    <property type="evidence" value="ECO:0007669"/>
    <property type="project" value="UniProtKB-KW"/>
</dbReference>
<dbReference type="PANTHER" id="PTHR43776">
    <property type="entry name" value="TRANSPORT ATP-BINDING PROTEIN"/>
    <property type="match status" value="1"/>
</dbReference>
<dbReference type="PROSITE" id="PS50893">
    <property type="entry name" value="ABC_TRANSPORTER_2"/>
    <property type="match status" value="2"/>
</dbReference>
<comment type="similarity">
    <text evidence="1">Belongs to the ABC transporter superfamily.</text>
</comment>
<proteinExistence type="inferred from homology"/>
<dbReference type="EC" id="3.6.3.-" evidence="6"/>
<dbReference type="SUPFAM" id="SSF52540">
    <property type="entry name" value="P-loop containing nucleoside triphosphate hydrolases"/>
    <property type="match status" value="2"/>
</dbReference>
<keyword evidence="4 6" id="KW-0067">ATP-binding</keyword>
<keyword evidence="6" id="KW-0378">Hydrolase</keyword>
<dbReference type="Pfam" id="PF08352">
    <property type="entry name" value="oligo_HPY"/>
    <property type="match status" value="2"/>
</dbReference>
<sequence>MTEAVLDIQDLRTYFHTEEGVVKAVDDLTLRIEAGRTLGVVGESGSGKSVTSLSVMRLLASSAEIETGSIALLGQDLVRLPEPEMRKIRGADVSMIFQEPMTSLNPVFTVGSQVMEALELHEGMSKSEARQRTIELFNEVGIPEPAQRVDSYPHQLSGGQKQRVMIAMALSCNPKLLIADEPTTALDVTIQAQILDILRRLRDDRGMAILFITHDLGVIAEIADEVLVMYRGKVVEQGPVLQIFESPQHPYTKGLLACRPRLESKYRLLPTVADFMGEEILPDGEVRLFEKSLDEEKIRRMTEHGRGPLLHPKSELTAIGHPWDETTHTADTTAVDEGTKPLLAVDDLKVHFPVRRGFFGRVVDHVRAVDGISFNIYRGQTLGLVGESGCGKTTAGRAILRLIEPTAGKVVYDGTDVAHLSGGEMRRMRSRMQIIFQDPYGSLNPRMTVEAIVTEPMVVQRLVKGKSERRDRAAALLEEVGLKAEHLRRYPHEFSGGQRQRICIARAIAVEPEFIVCDESVSALDVSVQAQVLNLLKRLQEKRGLTYIFISHDLSVVKFMADMMAVMNAGKIVEFGPSQAIYAAPKEDYTRRLIEATPDDDPERLRERVAGRKRVLGGA</sequence>
<dbReference type="PANTHER" id="PTHR43776:SF7">
    <property type="entry name" value="D,D-DIPEPTIDE TRANSPORT ATP-BINDING PROTEIN DDPF-RELATED"/>
    <property type="match status" value="1"/>
</dbReference>
<keyword evidence="7" id="KW-1185">Reference proteome</keyword>
<feature type="domain" description="ABC transporter" evidence="5">
    <location>
        <begin position="6"/>
        <end position="256"/>
    </location>
</feature>
<evidence type="ECO:0000256" key="1">
    <source>
        <dbReference type="ARBA" id="ARBA00005417"/>
    </source>
</evidence>
<dbReference type="InterPro" id="IPR027417">
    <property type="entry name" value="P-loop_NTPase"/>
</dbReference>
<organism evidence="6 7">
    <name type="scientific">Pseudobythopirellula maris</name>
    <dbReference type="NCBI Taxonomy" id="2527991"/>
    <lineage>
        <taxon>Bacteria</taxon>
        <taxon>Pseudomonadati</taxon>
        <taxon>Planctomycetota</taxon>
        <taxon>Planctomycetia</taxon>
        <taxon>Pirellulales</taxon>
        <taxon>Lacipirellulaceae</taxon>
        <taxon>Pseudobythopirellula</taxon>
    </lineage>
</organism>
<dbReference type="AlphaFoldDB" id="A0A5C5ZU67"/>
<dbReference type="Pfam" id="PF00005">
    <property type="entry name" value="ABC_tran"/>
    <property type="match status" value="2"/>
</dbReference>
<dbReference type="Proteomes" id="UP000315440">
    <property type="component" value="Unassembled WGS sequence"/>
</dbReference>
<dbReference type="InterPro" id="IPR017871">
    <property type="entry name" value="ABC_transporter-like_CS"/>
</dbReference>
<dbReference type="InterPro" id="IPR050319">
    <property type="entry name" value="ABC_transp_ATP-bind"/>
</dbReference>
<evidence type="ECO:0000256" key="2">
    <source>
        <dbReference type="ARBA" id="ARBA00022448"/>
    </source>
</evidence>
<name>A0A5C5ZU67_9BACT</name>
<dbReference type="RefSeq" id="WP_146398585.1">
    <property type="nucleotide sequence ID" value="NZ_SJPQ01000001.1"/>
</dbReference>
<evidence type="ECO:0000256" key="3">
    <source>
        <dbReference type="ARBA" id="ARBA00022741"/>
    </source>
</evidence>
<dbReference type="NCBIfam" id="NF008453">
    <property type="entry name" value="PRK11308.1"/>
    <property type="match status" value="2"/>
</dbReference>
<dbReference type="OrthoDB" id="9806285at2"/>
<dbReference type="GO" id="GO:0016887">
    <property type="term" value="F:ATP hydrolysis activity"/>
    <property type="evidence" value="ECO:0007669"/>
    <property type="project" value="InterPro"/>
</dbReference>
<dbReference type="InterPro" id="IPR003439">
    <property type="entry name" value="ABC_transporter-like_ATP-bd"/>
</dbReference>
<dbReference type="NCBIfam" id="NF007739">
    <property type="entry name" value="PRK10419.1"/>
    <property type="match status" value="2"/>
</dbReference>
<feature type="domain" description="ABC transporter" evidence="5">
    <location>
        <begin position="343"/>
        <end position="594"/>
    </location>
</feature>
<accession>A0A5C5ZU67</accession>
<dbReference type="InterPro" id="IPR013563">
    <property type="entry name" value="Oligopep_ABC_C"/>
</dbReference>
<dbReference type="PROSITE" id="PS00211">
    <property type="entry name" value="ABC_TRANSPORTER_1"/>
    <property type="match status" value="2"/>
</dbReference>